<dbReference type="PANTHER" id="PTHR38827:SF1">
    <property type="entry name" value="T. BRUCEI SPP.-SPECIFIC PROTEIN"/>
    <property type="match status" value="1"/>
</dbReference>
<dbReference type="AlphaFoldDB" id="G0UYX2"/>
<proteinExistence type="predicted"/>
<organism evidence="1">
    <name type="scientific">Trypanosoma congolense (strain IL3000)</name>
    <dbReference type="NCBI Taxonomy" id="1068625"/>
    <lineage>
        <taxon>Eukaryota</taxon>
        <taxon>Discoba</taxon>
        <taxon>Euglenozoa</taxon>
        <taxon>Kinetoplastea</taxon>
        <taxon>Metakinetoplastina</taxon>
        <taxon>Trypanosomatida</taxon>
        <taxon>Trypanosomatidae</taxon>
        <taxon>Trypanosoma</taxon>
        <taxon>Nannomonas</taxon>
    </lineage>
</organism>
<evidence type="ECO:0000313" key="1">
    <source>
        <dbReference type="EMBL" id="CCC94590.1"/>
    </source>
</evidence>
<accession>G0UYX2</accession>
<protein>
    <submittedName>
        <fullName evidence="1">Uncharacterized protein</fullName>
    </submittedName>
</protein>
<gene>
    <name evidence="1" type="ORF">TCIL3000_10_13750</name>
</gene>
<name>G0UYX2_TRYCI</name>
<dbReference type="PANTHER" id="PTHR38827">
    <property type="entry name" value="T. BRUCEI SPP.-SPECIFIC PROTEIN-RELATED"/>
    <property type="match status" value="1"/>
</dbReference>
<dbReference type="VEuPathDB" id="TriTrypDB:TcIL3000_10_13750"/>
<dbReference type="EMBL" id="HE575323">
    <property type="protein sequence ID" value="CCC94590.1"/>
    <property type="molecule type" value="Genomic_DNA"/>
</dbReference>
<reference evidence="1" key="1">
    <citation type="journal article" date="2012" name="Proc. Natl. Acad. Sci. U.S.A.">
        <title>Antigenic diversity is generated by distinct evolutionary mechanisms in African trypanosome species.</title>
        <authorList>
            <person name="Jackson A.P."/>
            <person name="Berry A."/>
            <person name="Aslett M."/>
            <person name="Allison H.C."/>
            <person name="Burton P."/>
            <person name="Vavrova-Anderson J."/>
            <person name="Brown R."/>
            <person name="Browne H."/>
            <person name="Corton N."/>
            <person name="Hauser H."/>
            <person name="Gamble J."/>
            <person name="Gilderthorp R."/>
            <person name="Marcello L."/>
            <person name="McQuillan J."/>
            <person name="Otto T.D."/>
            <person name="Quail M.A."/>
            <person name="Sanders M.J."/>
            <person name="van Tonder A."/>
            <person name="Ginger M.L."/>
            <person name="Field M.C."/>
            <person name="Barry J.D."/>
            <person name="Hertz-Fowler C."/>
            <person name="Berriman M."/>
        </authorList>
    </citation>
    <scope>NUCLEOTIDE SEQUENCE</scope>
    <source>
        <strain evidence="1">IL3000</strain>
    </source>
</reference>
<sequence>MFGRRVYASASVPRRMWPALHIQSSAQSNRILPSLAALRPAIARHAIQLSPSCLASTAEGVGEAVPALEPLQLSIGSLFAAVTFPRYSGMGFALPNCMCMPLRTIIWKLHSSAQCFSFLTSRGSALPSAARM</sequence>